<comment type="caution">
    <text evidence="1">The sequence shown here is derived from an EMBL/GenBank/DDBJ whole genome shotgun (WGS) entry which is preliminary data.</text>
</comment>
<name>A0A813E3X9_POLGL</name>
<sequence>MPPTMMRKLRVGRWGIGCGAGFLLGGSLNTLATDAAAVGKAFSGAFSGVSDVLGSSRLRVVSWNVAAVNNNPFEYWITHPNPAYKQLMEAVEQFITEPGEDDVMVHELFTDQMFQKLLGRMSEAGIEELVAAEDIWERHYRSRRVVSEFLRDPVIGKKRLASMPDRITNTIQLASGGKVFRPTVINCYGEDMGSLTTWFDSWLKFFFDTKVDVDGKGPKPVHSLLQHIRQSKYPAVSKEEEAASIPLQLVMQGIFDSILVNLMQKKGGDTWQGLRRDICISLNSKKNERVMEILSTTYQDVDVVFLQEAGNELLTFLRRGYATTHHVVVPRSYSNKRAQNSIMLLRRTAFTTPEEVDIPADGWEAGDLLVVRSQVQIVPGSPELTLASFHGDTNGLLTKPMLSQVWKHLPTKRLVFGMDANTHERKSESTAHVTDFQNFYEGLGLQAAWGKDNLHTTFNARTYLQPQLNKAAKSSELTEKGDRNPKDFVLCTSHFKVGAARRDNTGSGTYLEDVVFPSLEFPSDHAAVSVDLLMLPELASEGGEL</sequence>
<keyword evidence="2" id="KW-1185">Reference proteome</keyword>
<dbReference type="SUPFAM" id="SSF56219">
    <property type="entry name" value="DNase I-like"/>
    <property type="match status" value="1"/>
</dbReference>
<organism evidence="1 2">
    <name type="scientific">Polarella glacialis</name>
    <name type="common">Dinoflagellate</name>
    <dbReference type="NCBI Taxonomy" id="89957"/>
    <lineage>
        <taxon>Eukaryota</taxon>
        <taxon>Sar</taxon>
        <taxon>Alveolata</taxon>
        <taxon>Dinophyceae</taxon>
        <taxon>Suessiales</taxon>
        <taxon>Suessiaceae</taxon>
        <taxon>Polarella</taxon>
    </lineage>
</organism>
<gene>
    <name evidence="1" type="ORF">PGLA1383_LOCUS12093</name>
</gene>
<evidence type="ECO:0008006" key="3">
    <source>
        <dbReference type="Google" id="ProtNLM"/>
    </source>
</evidence>
<evidence type="ECO:0000313" key="2">
    <source>
        <dbReference type="Proteomes" id="UP000654075"/>
    </source>
</evidence>
<dbReference type="OrthoDB" id="436489at2759"/>
<dbReference type="EMBL" id="CAJNNV010006374">
    <property type="protein sequence ID" value="CAE8593501.1"/>
    <property type="molecule type" value="Genomic_DNA"/>
</dbReference>
<protein>
    <recommendedName>
        <fullName evidence="3">Endonuclease/exonuclease/phosphatase domain-containing protein</fullName>
    </recommendedName>
</protein>
<reference evidence="1" key="1">
    <citation type="submission" date="2021-02" db="EMBL/GenBank/DDBJ databases">
        <authorList>
            <person name="Dougan E. K."/>
            <person name="Rhodes N."/>
            <person name="Thang M."/>
            <person name="Chan C."/>
        </authorList>
    </citation>
    <scope>NUCLEOTIDE SEQUENCE</scope>
</reference>
<dbReference type="AlphaFoldDB" id="A0A813E3X9"/>
<dbReference type="OMA" id="DANTHER"/>
<dbReference type="Proteomes" id="UP000654075">
    <property type="component" value="Unassembled WGS sequence"/>
</dbReference>
<dbReference type="Gene3D" id="3.60.10.10">
    <property type="entry name" value="Endonuclease/exonuclease/phosphatase"/>
    <property type="match status" value="1"/>
</dbReference>
<dbReference type="InterPro" id="IPR036691">
    <property type="entry name" value="Endo/exonu/phosph_ase_sf"/>
</dbReference>
<accession>A0A813E3X9</accession>
<evidence type="ECO:0000313" key="1">
    <source>
        <dbReference type="EMBL" id="CAE8593501.1"/>
    </source>
</evidence>
<proteinExistence type="predicted"/>